<gene>
    <name evidence="2" type="ORF">Moror_4961</name>
</gene>
<evidence type="ECO:0000313" key="3">
    <source>
        <dbReference type="Proteomes" id="UP000017559"/>
    </source>
</evidence>
<evidence type="ECO:0000313" key="2">
    <source>
        <dbReference type="EMBL" id="ESK86410.1"/>
    </source>
</evidence>
<dbReference type="OrthoDB" id="2981830at2759"/>
<keyword evidence="3" id="KW-1185">Reference proteome</keyword>
<dbReference type="HOGENOM" id="CLU_880250_0_0_1"/>
<comment type="caution">
    <text evidence="2">The sequence shown here is derived from an EMBL/GenBank/DDBJ whole genome shotgun (WGS) entry which is preliminary data.</text>
</comment>
<dbReference type="Proteomes" id="UP000017559">
    <property type="component" value="Unassembled WGS sequence"/>
</dbReference>
<name>V2X1S8_MONRO</name>
<dbReference type="STRING" id="1381753.V2X1S8"/>
<evidence type="ECO:0000259" key="1">
    <source>
        <dbReference type="Pfam" id="PF07727"/>
    </source>
</evidence>
<reference evidence="2 3" key="1">
    <citation type="journal article" date="2014" name="BMC Genomics">
        <title>Genome and secretome analysis of the hemibiotrophic fungal pathogen, Moniliophthora roreri, which causes frosty pod rot disease of cacao: mechanisms of the biotrophic and necrotrophic phases.</title>
        <authorList>
            <person name="Meinhardt L.W."/>
            <person name="Costa G.G.L."/>
            <person name="Thomazella D.P.T."/>
            <person name="Teixeira P.J.P.L."/>
            <person name="Carazzolle M.F."/>
            <person name="Schuster S.C."/>
            <person name="Carlson J.E."/>
            <person name="Guiltinan M.J."/>
            <person name="Mieczkowski P."/>
            <person name="Farmer A."/>
            <person name="Ramaraj T."/>
            <person name="Crozier J."/>
            <person name="Davis R.E."/>
            <person name="Shao J."/>
            <person name="Melnick R.L."/>
            <person name="Pereira G.A.G."/>
            <person name="Bailey B.A."/>
        </authorList>
    </citation>
    <scope>NUCLEOTIDE SEQUENCE [LARGE SCALE GENOMIC DNA]</scope>
    <source>
        <strain evidence="2 3">MCA 2997</strain>
    </source>
</reference>
<organism evidence="2 3">
    <name type="scientific">Moniliophthora roreri (strain MCA 2997)</name>
    <name type="common">Cocoa frosty pod rot fungus</name>
    <name type="synonym">Crinipellis roreri</name>
    <dbReference type="NCBI Taxonomy" id="1381753"/>
    <lineage>
        <taxon>Eukaryota</taxon>
        <taxon>Fungi</taxon>
        <taxon>Dikarya</taxon>
        <taxon>Basidiomycota</taxon>
        <taxon>Agaricomycotina</taxon>
        <taxon>Agaricomycetes</taxon>
        <taxon>Agaricomycetidae</taxon>
        <taxon>Agaricales</taxon>
        <taxon>Marasmiineae</taxon>
        <taxon>Marasmiaceae</taxon>
        <taxon>Moniliophthora</taxon>
    </lineage>
</organism>
<accession>V2X1S8</accession>
<protein>
    <submittedName>
        <fullName evidence="2">Retrovirus-related pol polyprotein</fullName>
    </submittedName>
</protein>
<dbReference type="Pfam" id="PF07727">
    <property type="entry name" value="RVT_2"/>
    <property type="match status" value="1"/>
</dbReference>
<dbReference type="AlphaFoldDB" id="V2X1S8"/>
<feature type="domain" description="Reverse transcriptase Ty1/copia-type" evidence="1">
    <location>
        <begin position="183"/>
        <end position="315"/>
    </location>
</feature>
<dbReference type="KEGG" id="mrr:Moror_4961"/>
<proteinExistence type="predicted"/>
<dbReference type="EMBL" id="AWSO01000934">
    <property type="protein sequence ID" value="ESK86410.1"/>
    <property type="molecule type" value="Genomic_DNA"/>
</dbReference>
<dbReference type="InterPro" id="IPR013103">
    <property type="entry name" value="RVT_2"/>
</dbReference>
<sequence length="316" mass="36495">MLLDSQLSAKWWAHAMATATHTINLFPSAQTPSKVPEEETGRGKLDPQGEKVVMLGYNRHGVYLTKPWDSDKVLRVRDVVWLKDGGHWVENDNRDIQEDLLFLEFEDNKHTQEEIWGTKATRHTTRDPVPSRRTLDAMNSELPSVPEPDNDWVPDTYKEAATRLDLWGPAMEKELKKIDDRKVFTPMPRPPNTPTVMLKWHYTLQKDGEGRIMERWARLVVRGFTQVKGVHYEDTWAMVARYESLQFVIAIAAYYGLNLWSGDFTAAYLNAKPQGVNYLNLPPGYESRYNLWDGAETVLHMDINIYGTKDVGNNWF</sequence>